<accession>A0ABR4N5H7</accession>
<protein>
    <recommendedName>
        <fullName evidence="4">G protein-coupled receptor</fullName>
    </recommendedName>
</protein>
<feature type="transmembrane region" description="Helical" evidence="1">
    <location>
        <begin position="56"/>
        <end position="76"/>
    </location>
</feature>
<evidence type="ECO:0000256" key="1">
    <source>
        <dbReference type="SAM" id="Phobius"/>
    </source>
</evidence>
<comment type="caution">
    <text evidence="2">The sequence shown here is derived from an EMBL/GenBank/DDBJ whole genome shotgun (WGS) entry which is preliminary data.</text>
</comment>
<feature type="transmembrane region" description="Helical" evidence="1">
    <location>
        <begin position="82"/>
        <end position="104"/>
    </location>
</feature>
<feature type="transmembrane region" description="Helical" evidence="1">
    <location>
        <begin position="116"/>
        <end position="139"/>
    </location>
</feature>
<feature type="transmembrane region" description="Helical" evidence="1">
    <location>
        <begin position="397"/>
        <end position="419"/>
    </location>
</feature>
<feature type="transmembrane region" description="Helical" evidence="1">
    <location>
        <begin position="518"/>
        <end position="538"/>
    </location>
</feature>
<gene>
    <name evidence="2" type="ORF">HK105_205845</name>
</gene>
<proteinExistence type="predicted"/>
<keyword evidence="1" id="KW-1133">Transmembrane helix</keyword>
<feature type="transmembrane region" description="Helical" evidence="1">
    <location>
        <begin position="24"/>
        <end position="44"/>
    </location>
</feature>
<reference evidence="2 3" key="1">
    <citation type="submission" date="2023-09" db="EMBL/GenBank/DDBJ databases">
        <title>Pangenome analysis of Batrachochytrium dendrobatidis and related Chytrids.</title>
        <authorList>
            <person name="Yacoub M.N."/>
            <person name="Stajich J.E."/>
            <person name="James T.Y."/>
        </authorList>
    </citation>
    <scope>NUCLEOTIDE SEQUENCE [LARGE SCALE GENOMIC DNA]</scope>
    <source>
        <strain evidence="2 3">JEL0888</strain>
    </source>
</reference>
<evidence type="ECO:0000313" key="3">
    <source>
        <dbReference type="Proteomes" id="UP001527925"/>
    </source>
</evidence>
<dbReference type="EMBL" id="JADGIZ020000031">
    <property type="protein sequence ID" value="KAL2914705.1"/>
    <property type="molecule type" value="Genomic_DNA"/>
</dbReference>
<feature type="transmembrane region" description="Helical" evidence="1">
    <location>
        <begin position="479"/>
        <end position="498"/>
    </location>
</feature>
<feature type="transmembrane region" description="Helical" evidence="1">
    <location>
        <begin position="270"/>
        <end position="294"/>
    </location>
</feature>
<sequence length="695" mass="75758">MVWFFETNPVLEAAAGNLDLAVDYVALIAECASLALSLANCAYVAHKIRRSESRGLLVITLVVSAASAVLIASHLLLTYTLFIPAMLAISTWSLVIGQCLNLHVEIESLRIFVPQFRLVGVLRWASVAAFLALGVPVMLKGPVFVDVSAPGLIPSWYRFASLPWSVWSLSFDWFATTRIAVEVARLRRESLGMIQRQHDSSMHLQAPSAPACGPRRSVPDALAPHRELAKLSLRTYACIALFVAIDFVSIVCQTLYVLKATSADPVTRQTGFALIRISAGTCGFHVASLSLLMINISRMVSIKWQTDTDASSSISRIAFDAAAGGAGKDAKATKAHASHYDAPTIFIQNVVDAFANDAANASNSAAAAAAHEQKHGLFQNNPYLEGLLPPFTLEMQIFALFAEILGLLIGFGNCVFLAIKLRQTTSHKILGGLLVVSILVSTSILFHIILTYLISLVWTETDALGVFVPRFGASFATKLRWFQVGLHLMLATPNYLHGPYFVDSKTPGFFQRLYETTFALWSVWTVLFDLFAAARITVKVVSLSRISIESSSGAVSQAADRSGSQSLVKKKQKLGSSLFSRPRTDAERRRARFDFLVRRTYMFIAAFAIIDCIAGVCLFQSGRTWDNSDSLVSRVALAYVQVSLGLSGLHILAISALMHNVACIINMNKFDSTKSDVSGVVSMRRQHKSELAPGE</sequence>
<feature type="transmembrane region" description="Helical" evidence="1">
    <location>
        <begin position="431"/>
        <end position="458"/>
    </location>
</feature>
<name>A0ABR4N5H7_9FUNG</name>
<dbReference type="Proteomes" id="UP001527925">
    <property type="component" value="Unassembled WGS sequence"/>
</dbReference>
<evidence type="ECO:0008006" key="4">
    <source>
        <dbReference type="Google" id="ProtNLM"/>
    </source>
</evidence>
<keyword evidence="3" id="KW-1185">Reference proteome</keyword>
<keyword evidence="1" id="KW-0472">Membrane</keyword>
<feature type="transmembrane region" description="Helical" evidence="1">
    <location>
        <begin position="600"/>
        <end position="622"/>
    </location>
</feature>
<organism evidence="2 3">
    <name type="scientific">Polyrhizophydium stewartii</name>
    <dbReference type="NCBI Taxonomy" id="2732419"/>
    <lineage>
        <taxon>Eukaryota</taxon>
        <taxon>Fungi</taxon>
        <taxon>Fungi incertae sedis</taxon>
        <taxon>Chytridiomycota</taxon>
        <taxon>Chytridiomycota incertae sedis</taxon>
        <taxon>Chytridiomycetes</taxon>
        <taxon>Rhizophydiales</taxon>
        <taxon>Rhizophydiales incertae sedis</taxon>
        <taxon>Polyrhizophydium</taxon>
    </lineage>
</organism>
<feature type="transmembrane region" description="Helical" evidence="1">
    <location>
        <begin position="236"/>
        <end position="258"/>
    </location>
</feature>
<evidence type="ECO:0000313" key="2">
    <source>
        <dbReference type="EMBL" id="KAL2914705.1"/>
    </source>
</evidence>
<keyword evidence="1" id="KW-0812">Transmembrane</keyword>
<feature type="transmembrane region" description="Helical" evidence="1">
    <location>
        <begin position="159"/>
        <end position="181"/>
    </location>
</feature>
<feature type="transmembrane region" description="Helical" evidence="1">
    <location>
        <begin position="642"/>
        <end position="665"/>
    </location>
</feature>